<dbReference type="EMBL" id="LFYR01000676">
    <property type="protein sequence ID" value="KMZ71397.1"/>
    <property type="molecule type" value="Genomic_DNA"/>
</dbReference>
<comment type="caution">
    <text evidence="11">The sequence shown here is derived from an EMBL/GenBank/DDBJ whole genome shotgun (WGS) entry which is preliminary data.</text>
</comment>
<evidence type="ECO:0000256" key="5">
    <source>
        <dbReference type="ARBA" id="ARBA00023125"/>
    </source>
</evidence>
<dbReference type="GO" id="GO:0008270">
    <property type="term" value="F:zinc ion binding"/>
    <property type="evidence" value="ECO:0007669"/>
    <property type="project" value="UniProtKB-KW"/>
</dbReference>
<proteinExistence type="predicted"/>
<evidence type="ECO:0000256" key="6">
    <source>
        <dbReference type="ARBA" id="ARBA00023163"/>
    </source>
</evidence>
<evidence type="ECO:0000256" key="7">
    <source>
        <dbReference type="ARBA" id="ARBA00023242"/>
    </source>
</evidence>
<evidence type="ECO:0000256" key="8">
    <source>
        <dbReference type="PROSITE-ProRule" id="PRU00071"/>
    </source>
</evidence>
<keyword evidence="4 9" id="KW-0805">Transcription regulation</keyword>
<feature type="domain" description="Dof-type" evidence="10">
    <location>
        <begin position="55"/>
        <end position="109"/>
    </location>
</feature>
<dbReference type="GO" id="GO:0003677">
    <property type="term" value="F:DNA binding"/>
    <property type="evidence" value="ECO:0007669"/>
    <property type="project" value="UniProtKB-UniRule"/>
</dbReference>
<dbReference type="Pfam" id="PF02701">
    <property type="entry name" value="Zn_ribbon_Dof"/>
    <property type="match status" value="1"/>
</dbReference>
<keyword evidence="1 9" id="KW-0479">Metal-binding</keyword>
<comment type="subcellular location">
    <subcellularLocation>
        <location evidence="8 9">Nucleus</location>
    </subcellularLocation>
</comment>
<dbReference type="GO" id="GO:0005634">
    <property type="term" value="C:nucleus"/>
    <property type="evidence" value="ECO:0007669"/>
    <property type="project" value="UniProtKB-SubCell"/>
</dbReference>
<keyword evidence="2 8" id="KW-0863">Zinc-finger</keyword>
<evidence type="ECO:0000256" key="3">
    <source>
        <dbReference type="ARBA" id="ARBA00022833"/>
    </source>
</evidence>
<accession>A0A0K9PT15</accession>
<keyword evidence="3 9" id="KW-0862">Zinc</keyword>
<dbReference type="PANTHER" id="PTHR31992">
    <property type="entry name" value="DOF ZINC FINGER PROTEIN DOF1.4-RELATED"/>
    <property type="match status" value="1"/>
</dbReference>
<dbReference type="OrthoDB" id="1927254at2759"/>
<dbReference type="AlphaFoldDB" id="A0A0K9PT15"/>
<dbReference type="InterPro" id="IPR045174">
    <property type="entry name" value="Dof"/>
</dbReference>
<sequence length="347" mass="37716">MVLMPGGNRNRIGYTNHQGLSATTTTTARTADGANSISTVGGALIGTSTQAHQPLKCPRCESSNTKFCYYNNYSLTQPRHLCKACKRYWTRGGTLRNVPVGGGCRKNKRVKRSSSSFITATAANTTTVTAMVSDPNLFPNHVSTLSLPPTYSSCAMDPIFYGNSTGIDFPTTYPSSFLKKLNHTTVNSYNPINSNLTSMGLCFPINAALPTHQDCMTHPPNHLQFQQTDSSNSLFHDFSLLGTSSFTTLRHPKTSINSTGWSANDRNIQAPVASGASDLRNFDGVKEEEEGRSIGVLDWQIQYDGDLFQNLNAVEGNSLYWNVNPLSGISNTWPELPTAATANHSVT</sequence>
<dbReference type="InterPro" id="IPR003851">
    <property type="entry name" value="Znf_Dof"/>
</dbReference>
<evidence type="ECO:0000256" key="2">
    <source>
        <dbReference type="ARBA" id="ARBA00022771"/>
    </source>
</evidence>
<dbReference type="STRING" id="29655.A0A0K9PT15"/>
<protein>
    <recommendedName>
        <fullName evidence="9">Dof zinc finger protein</fullName>
    </recommendedName>
</protein>
<evidence type="ECO:0000313" key="11">
    <source>
        <dbReference type="EMBL" id="KMZ71397.1"/>
    </source>
</evidence>
<organism evidence="11 12">
    <name type="scientific">Zostera marina</name>
    <name type="common">Eelgrass</name>
    <dbReference type="NCBI Taxonomy" id="29655"/>
    <lineage>
        <taxon>Eukaryota</taxon>
        <taxon>Viridiplantae</taxon>
        <taxon>Streptophyta</taxon>
        <taxon>Embryophyta</taxon>
        <taxon>Tracheophyta</taxon>
        <taxon>Spermatophyta</taxon>
        <taxon>Magnoliopsida</taxon>
        <taxon>Liliopsida</taxon>
        <taxon>Zosteraceae</taxon>
        <taxon>Zostera</taxon>
    </lineage>
</organism>
<dbReference type="PROSITE" id="PS01361">
    <property type="entry name" value="ZF_DOF_1"/>
    <property type="match status" value="1"/>
</dbReference>
<keyword evidence="7 8" id="KW-0539">Nucleus</keyword>
<evidence type="ECO:0000256" key="1">
    <source>
        <dbReference type="ARBA" id="ARBA00022723"/>
    </source>
</evidence>
<dbReference type="PROSITE" id="PS50884">
    <property type="entry name" value="ZF_DOF_2"/>
    <property type="match status" value="1"/>
</dbReference>
<evidence type="ECO:0000259" key="10">
    <source>
        <dbReference type="PROSITE" id="PS50884"/>
    </source>
</evidence>
<dbReference type="Proteomes" id="UP000036987">
    <property type="component" value="Unassembled WGS sequence"/>
</dbReference>
<dbReference type="GO" id="GO:0003700">
    <property type="term" value="F:DNA-binding transcription factor activity"/>
    <property type="evidence" value="ECO:0007669"/>
    <property type="project" value="UniProtKB-UniRule"/>
</dbReference>
<dbReference type="PANTHER" id="PTHR31992:SF141">
    <property type="entry name" value="DOF ZINC FINGER PROTEIN DOF1.4"/>
    <property type="match status" value="1"/>
</dbReference>
<gene>
    <name evidence="11" type="ORF">ZOSMA_181G00320</name>
</gene>
<name>A0A0K9PT15_ZOSMR</name>
<evidence type="ECO:0000256" key="4">
    <source>
        <dbReference type="ARBA" id="ARBA00023015"/>
    </source>
</evidence>
<comment type="function">
    <text evidence="9">Transcription factor that binds specifically to a 5'-AA[AG]G-3' consensus core sequence.</text>
</comment>
<keyword evidence="6 9" id="KW-0804">Transcription</keyword>
<evidence type="ECO:0000313" key="12">
    <source>
        <dbReference type="Proteomes" id="UP000036987"/>
    </source>
</evidence>
<reference evidence="12" key="1">
    <citation type="journal article" date="2016" name="Nature">
        <title>The genome of the seagrass Zostera marina reveals angiosperm adaptation to the sea.</title>
        <authorList>
            <person name="Olsen J.L."/>
            <person name="Rouze P."/>
            <person name="Verhelst B."/>
            <person name="Lin Y.-C."/>
            <person name="Bayer T."/>
            <person name="Collen J."/>
            <person name="Dattolo E."/>
            <person name="De Paoli E."/>
            <person name="Dittami S."/>
            <person name="Maumus F."/>
            <person name="Michel G."/>
            <person name="Kersting A."/>
            <person name="Lauritano C."/>
            <person name="Lohaus R."/>
            <person name="Toepel M."/>
            <person name="Tonon T."/>
            <person name="Vanneste K."/>
            <person name="Amirebrahimi M."/>
            <person name="Brakel J."/>
            <person name="Bostroem C."/>
            <person name="Chovatia M."/>
            <person name="Grimwood J."/>
            <person name="Jenkins J.W."/>
            <person name="Jueterbock A."/>
            <person name="Mraz A."/>
            <person name="Stam W.T."/>
            <person name="Tice H."/>
            <person name="Bornberg-Bauer E."/>
            <person name="Green P.J."/>
            <person name="Pearson G.A."/>
            <person name="Procaccini G."/>
            <person name="Duarte C.M."/>
            <person name="Schmutz J."/>
            <person name="Reusch T.B.H."/>
            <person name="Van de Peer Y."/>
        </authorList>
    </citation>
    <scope>NUCLEOTIDE SEQUENCE [LARGE SCALE GENOMIC DNA]</scope>
    <source>
        <strain evidence="12">cv. Finnish</strain>
    </source>
</reference>
<keyword evidence="5 8" id="KW-0238">DNA-binding</keyword>
<evidence type="ECO:0000256" key="9">
    <source>
        <dbReference type="RuleBase" id="RU369094"/>
    </source>
</evidence>
<keyword evidence="12" id="KW-1185">Reference proteome</keyword>